<keyword evidence="1" id="KW-0812">Transmembrane</keyword>
<gene>
    <name evidence="2" type="ORF">GCM10010319_03900</name>
</gene>
<evidence type="ECO:0000313" key="2">
    <source>
        <dbReference type="EMBL" id="GAA0331146.1"/>
    </source>
</evidence>
<accession>A0ABN0WBP8</accession>
<keyword evidence="3" id="KW-1185">Reference proteome</keyword>
<dbReference type="RefSeq" id="WP_344115337.1">
    <property type="nucleotide sequence ID" value="NZ_BAAABW010000001.1"/>
</dbReference>
<keyword evidence="1" id="KW-0472">Membrane</keyword>
<sequence length="56" mass="5808">MYTKLLPTTTAGFGGASALVLPDSAFGILASFVASTTLLMAAVSVTKLLPSVRRHR</sequence>
<keyword evidence="1" id="KW-1133">Transmembrane helix</keyword>
<reference evidence="2 3" key="1">
    <citation type="journal article" date="2019" name="Int. J. Syst. Evol. Microbiol.">
        <title>The Global Catalogue of Microorganisms (GCM) 10K type strain sequencing project: providing services to taxonomists for standard genome sequencing and annotation.</title>
        <authorList>
            <consortium name="The Broad Institute Genomics Platform"/>
            <consortium name="The Broad Institute Genome Sequencing Center for Infectious Disease"/>
            <person name="Wu L."/>
            <person name="Ma J."/>
        </authorList>
    </citation>
    <scope>NUCLEOTIDE SEQUENCE [LARGE SCALE GENOMIC DNA]</scope>
    <source>
        <strain evidence="2 3">JCM 4565</strain>
    </source>
</reference>
<dbReference type="EMBL" id="BAAABW010000001">
    <property type="protein sequence ID" value="GAA0331146.1"/>
    <property type="molecule type" value="Genomic_DNA"/>
</dbReference>
<feature type="transmembrane region" description="Helical" evidence="1">
    <location>
        <begin position="28"/>
        <end position="49"/>
    </location>
</feature>
<proteinExistence type="predicted"/>
<organism evidence="2 3">
    <name type="scientific">Streptomyces blastmyceticus</name>
    <dbReference type="NCBI Taxonomy" id="68180"/>
    <lineage>
        <taxon>Bacteria</taxon>
        <taxon>Bacillati</taxon>
        <taxon>Actinomycetota</taxon>
        <taxon>Actinomycetes</taxon>
        <taxon>Kitasatosporales</taxon>
        <taxon>Streptomycetaceae</taxon>
        <taxon>Streptomyces</taxon>
    </lineage>
</organism>
<dbReference type="Proteomes" id="UP001500063">
    <property type="component" value="Unassembled WGS sequence"/>
</dbReference>
<comment type="caution">
    <text evidence="2">The sequence shown here is derived from an EMBL/GenBank/DDBJ whole genome shotgun (WGS) entry which is preliminary data.</text>
</comment>
<evidence type="ECO:0000256" key="1">
    <source>
        <dbReference type="SAM" id="Phobius"/>
    </source>
</evidence>
<name>A0ABN0WBP8_9ACTN</name>
<protein>
    <submittedName>
        <fullName evidence="2">Uncharacterized protein</fullName>
    </submittedName>
</protein>
<evidence type="ECO:0000313" key="3">
    <source>
        <dbReference type="Proteomes" id="UP001500063"/>
    </source>
</evidence>